<dbReference type="OrthoDB" id="407509at2759"/>
<dbReference type="EMBL" id="JARK01000483">
    <property type="protein sequence ID" value="EYC36562.1"/>
    <property type="molecule type" value="Genomic_DNA"/>
</dbReference>
<accession>A0A016WBC6</accession>
<evidence type="ECO:0000313" key="1">
    <source>
        <dbReference type="EMBL" id="EYC36562.1"/>
    </source>
</evidence>
<keyword evidence="2" id="KW-1185">Reference proteome</keyword>
<sequence>MEPIMRILYTLYLCKLISREVKEDVERFEQERILKGAEERKTTKKCRRDMLLYRNNLKALEDKNGNTTESRAGMGAICEEFYTQLMSSRSKVPPPHLPRRNERLLEVLISEVRNAIVALDSGKAPGKDGITVEMLRAKAFPLWRDLARMFSRYLELRQISKA</sequence>
<protein>
    <recommendedName>
        <fullName evidence="3">Reverse transcriptase domain-containing protein</fullName>
    </recommendedName>
</protein>
<evidence type="ECO:0008006" key="3">
    <source>
        <dbReference type="Google" id="ProtNLM"/>
    </source>
</evidence>
<proteinExistence type="predicted"/>
<comment type="caution">
    <text evidence="1">The sequence shown here is derived from an EMBL/GenBank/DDBJ whole genome shotgun (WGS) entry which is preliminary data.</text>
</comment>
<dbReference type="AlphaFoldDB" id="A0A016WBC6"/>
<reference evidence="2" key="1">
    <citation type="journal article" date="2015" name="Nat. Genet.">
        <title>The genome and transcriptome of the zoonotic hookworm Ancylostoma ceylanicum identify infection-specific gene families.</title>
        <authorList>
            <person name="Schwarz E.M."/>
            <person name="Hu Y."/>
            <person name="Antoshechkin I."/>
            <person name="Miller M.M."/>
            <person name="Sternberg P.W."/>
            <person name="Aroian R.V."/>
        </authorList>
    </citation>
    <scope>NUCLEOTIDE SEQUENCE</scope>
    <source>
        <strain evidence="2">HY135</strain>
    </source>
</reference>
<gene>
    <name evidence="1" type="primary">Acey_s0883.g2849</name>
    <name evidence="1" type="ORF">Y032_0883g2849</name>
</gene>
<dbReference type="Proteomes" id="UP000024635">
    <property type="component" value="Unassembled WGS sequence"/>
</dbReference>
<evidence type="ECO:0000313" key="2">
    <source>
        <dbReference type="Proteomes" id="UP000024635"/>
    </source>
</evidence>
<organism evidence="1 2">
    <name type="scientific">Ancylostoma ceylanicum</name>
    <dbReference type="NCBI Taxonomy" id="53326"/>
    <lineage>
        <taxon>Eukaryota</taxon>
        <taxon>Metazoa</taxon>
        <taxon>Ecdysozoa</taxon>
        <taxon>Nematoda</taxon>
        <taxon>Chromadorea</taxon>
        <taxon>Rhabditida</taxon>
        <taxon>Rhabditina</taxon>
        <taxon>Rhabditomorpha</taxon>
        <taxon>Strongyloidea</taxon>
        <taxon>Ancylostomatidae</taxon>
        <taxon>Ancylostomatinae</taxon>
        <taxon>Ancylostoma</taxon>
    </lineage>
</organism>
<name>A0A016WBC6_9BILA</name>